<dbReference type="EMBL" id="JAHLJV010000092">
    <property type="protein sequence ID" value="KAK1573434.1"/>
    <property type="molecule type" value="Genomic_DNA"/>
</dbReference>
<comment type="caution">
    <text evidence="1">The sequence shown here is derived from an EMBL/GenBank/DDBJ whole genome shotgun (WGS) entry which is preliminary data.</text>
</comment>
<name>A0AAD8V0N0_9PEZI</name>
<dbReference type="RefSeq" id="XP_060409056.1">
    <property type="nucleotide sequence ID" value="XM_060564200.1"/>
</dbReference>
<dbReference type="AlphaFoldDB" id="A0AAD8V0N0"/>
<organism evidence="1 2">
    <name type="scientific">Colletotrichum navitas</name>
    <dbReference type="NCBI Taxonomy" id="681940"/>
    <lineage>
        <taxon>Eukaryota</taxon>
        <taxon>Fungi</taxon>
        <taxon>Dikarya</taxon>
        <taxon>Ascomycota</taxon>
        <taxon>Pezizomycotina</taxon>
        <taxon>Sordariomycetes</taxon>
        <taxon>Hypocreomycetidae</taxon>
        <taxon>Glomerellales</taxon>
        <taxon>Glomerellaceae</taxon>
        <taxon>Colletotrichum</taxon>
        <taxon>Colletotrichum graminicola species complex</taxon>
    </lineage>
</organism>
<dbReference type="GeneID" id="85448440"/>
<proteinExistence type="predicted"/>
<protein>
    <submittedName>
        <fullName evidence="1">Uncharacterized protein</fullName>
    </submittedName>
</protein>
<dbReference type="Proteomes" id="UP001230504">
    <property type="component" value="Unassembled WGS sequence"/>
</dbReference>
<gene>
    <name evidence="1" type="ORF">LY79DRAFT_673625</name>
</gene>
<accession>A0AAD8V0N0</accession>
<evidence type="ECO:0000313" key="2">
    <source>
        <dbReference type="Proteomes" id="UP001230504"/>
    </source>
</evidence>
<sequence length="406" mass="46941">MKLSKGIPMRPREARVIYLSCLTCILLLMRALGYSVWLHSDVYTSPPVRKRRRHAHEPKRPQQWRKFVDAERAAFPPPGPTIDENRRRLIAGNAKTADIPLAIEFLQSFMCLCTDYREINIHVIVSDLSEHELFCSALDDLAPCRERFSIFPVPPGNYQTIKKLAAAAALEYDWALWVDSESIVVQPFSARRAFGVYARAPTVWRSRLANRDSMRAIMRDAAGVLRLADDTFGPDFWNLESQQWMVEKAVLDDLVWHVEAAHGQDFWAVWAAHGGPFEVNLYNLHVHSRKLETTDPLFRKYRVLETEMEMGKYSVLEASTQQIKNDMSGTGLLERSFYFLRMPDISQRLSNMLHDYGIDIYRLDTVEGMVPEEIERFLLDTPVNMLCSAVPPLYEWWKERNMTIGQ</sequence>
<keyword evidence="2" id="KW-1185">Reference proteome</keyword>
<evidence type="ECO:0000313" key="1">
    <source>
        <dbReference type="EMBL" id="KAK1573434.1"/>
    </source>
</evidence>
<reference evidence="1" key="1">
    <citation type="submission" date="2021-06" db="EMBL/GenBank/DDBJ databases">
        <title>Comparative genomics, transcriptomics and evolutionary studies reveal genomic signatures of adaptation to plant cell wall in hemibiotrophic fungi.</title>
        <authorList>
            <consortium name="DOE Joint Genome Institute"/>
            <person name="Baroncelli R."/>
            <person name="Diaz J.F."/>
            <person name="Benocci T."/>
            <person name="Peng M."/>
            <person name="Battaglia E."/>
            <person name="Haridas S."/>
            <person name="Andreopoulos W."/>
            <person name="Labutti K."/>
            <person name="Pangilinan J."/>
            <person name="Floch G.L."/>
            <person name="Makela M.R."/>
            <person name="Henrissat B."/>
            <person name="Grigoriev I.V."/>
            <person name="Crouch J.A."/>
            <person name="De Vries R.P."/>
            <person name="Sukno S.A."/>
            <person name="Thon M.R."/>
        </authorList>
    </citation>
    <scope>NUCLEOTIDE SEQUENCE</scope>
    <source>
        <strain evidence="1">CBS 125086</strain>
    </source>
</reference>